<dbReference type="InterPro" id="IPR010982">
    <property type="entry name" value="Lambda_DNA-bd_dom_sf"/>
</dbReference>
<dbReference type="OrthoDB" id="9788209at2"/>
<dbReference type="EMBL" id="CP014672">
    <property type="protein sequence ID" value="ANW98373.1"/>
    <property type="molecule type" value="Genomic_DNA"/>
</dbReference>
<evidence type="ECO:0000259" key="4">
    <source>
        <dbReference type="PROSITE" id="PS50932"/>
    </source>
</evidence>
<gene>
    <name evidence="5" type="ORF">CSTERTH_04615</name>
</gene>
<dbReference type="PROSITE" id="PS00356">
    <property type="entry name" value="HTH_LACI_1"/>
    <property type="match status" value="1"/>
</dbReference>
<dbReference type="Gene3D" id="3.40.50.2300">
    <property type="match status" value="2"/>
</dbReference>
<keyword evidence="2" id="KW-0238">DNA-binding</keyword>
<organism evidence="5 6">
    <name type="scientific">Thermoclostridium stercorarium subsp. thermolacticum DSM 2910</name>
    <dbReference type="NCBI Taxonomy" id="1121336"/>
    <lineage>
        <taxon>Bacteria</taxon>
        <taxon>Bacillati</taxon>
        <taxon>Bacillota</taxon>
        <taxon>Clostridia</taxon>
        <taxon>Eubacteriales</taxon>
        <taxon>Oscillospiraceae</taxon>
        <taxon>Thermoclostridium</taxon>
    </lineage>
</organism>
<dbReference type="PROSITE" id="PS50932">
    <property type="entry name" value="HTH_LACI_2"/>
    <property type="match status" value="1"/>
</dbReference>
<dbReference type="SUPFAM" id="SSF53822">
    <property type="entry name" value="Periplasmic binding protein-like I"/>
    <property type="match status" value="1"/>
</dbReference>
<name>A0A1B1YC81_THEST</name>
<dbReference type="SMART" id="SM00354">
    <property type="entry name" value="HTH_LACI"/>
    <property type="match status" value="1"/>
</dbReference>
<dbReference type="Proteomes" id="UP000092971">
    <property type="component" value="Chromosome"/>
</dbReference>
<dbReference type="GO" id="GO:0003700">
    <property type="term" value="F:DNA-binding transcription factor activity"/>
    <property type="evidence" value="ECO:0007669"/>
    <property type="project" value="TreeGrafter"/>
</dbReference>
<keyword evidence="3" id="KW-0804">Transcription</keyword>
<sequence length="340" mass="37678">MRVTINDIAKAANVSPSTVSRALADSPRISKATKRKIFKIMEEMNYYPNVIARSLARKSTNIIGVLVMGTTEKAFQHPFFPEILRGVASVAYKNEYKILISSVTDMDEQRKIVNDLTQSGITEGLLILSSGVNDPTIPYLKEIQFPFVIVGRPDNENEVNWVDNDNVSIGYQMTRHLIEVGCTDIAFLGVDKKFMVTLDRLKGYKMALKENNIPLNEDLIVEGKFVDDTGYDLMKKLLDRGIVPSGVIACDDLLAFGAIKCLNEKGLRVPEDVAVAGFNNVPLSSYFTPPLTSVDINAFSLGAKGFELLLNSIKSEVKSFNRAIIPFQLIVRESTMKKGS</sequence>
<evidence type="ECO:0000313" key="6">
    <source>
        <dbReference type="Proteomes" id="UP000092971"/>
    </source>
</evidence>
<proteinExistence type="predicted"/>
<accession>A0A1B1YC81</accession>
<dbReference type="Pfam" id="PF13377">
    <property type="entry name" value="Peripla_BP_3"/>
    <property type="match status" value="1"/>
</dbReference>
<evidence type="ECO:0000256" key="2">
    <source>
        <dbReference type="ARBA" id="ARBA00023125"/>
    </source>
</evidence>
<dbReference type="InterPro" id="IPR028082">
    <property type="entry name" value="Peripla_BP_I"/>
</dbReference>
<dbReference type="AlphaFoldDB" id="A0A1B1YC81"/>
<dbReference type="PANTHER" id="PTHR30146:SF109">
    <property type="entry name" value="HTH-TYPE TRANSCRIPTIONAL REGULATOR GALS"/>
    <property type="match status" value="1"/>
</dbReference>
<dbReference type="SUPFAM" id="SSF47413">
    <property type="entry name" value="lambda repressor-like DNA-binding domains"/>
    <property type="match status" value="1"/>
</dbReference>
<reference evidence="5 6" key="1">
    <citation type="submission" date="2016-02" db="EMBL/GenBank/DDBJ databases">
        <title>Comparison of Clostridium stercorarium subspecies using comparative genomics and transcriptomics.</title>
        <authorList>
            <person name="Schellenberg J."/>
            <person name="Thallinger G."/>
            <person name="Levin D.B."/>
            <person name="Zhang X."/>
            <person name="Alvare G."/>
            <person name="Fristensky B."/>
            <person name="Sparling R."/>
        </authorList>
    </citation>
    <scope>NUCLEOTIDE SEQUENCE [LARGE SCALE GENOMIC DNA]</scope>
    <source>
        <strain evidence="5 6">DSM 2910</strain>
    </source>
</reference>
<feature type="domain" description="HTH lacI-type" evidence="4">
    <location>
        <begin position="3"/>
        <end position="57"/>
    </location>
</feature>
<evidence type="ECO:0000313" key="5">
    <source>
        <dbReference type="EMBL" id="ANW98373.1"/>
    </source>
</evidence>
<dbReference type="Gene3D" id="1.10.260.40">
    <property type="entry name" value="lambda repressor-like DNA-binding domains"/>
    <property type="match status" value="1"/>
</dbReference>
<evidence type="ECO:0000256" key="3">
    <source>
        <dbReference type="ARBA" id="ARBA00023163"/>
    </source>
</evidence>
<dbReference type="CDD" id="cd01392">
    <property type="entry name" value="HTH_LacI"/>
    <property type="match status" value="1"/>
</dbReference>
<dbReference type="InterPro" id="IPR046335">
    <property type="entry name" value="LacI/GalR-like_sensor"/>
</dbReference>
<keyword evidence="1" id="KW-0805">Transcription regulation</keyword>
<dbReference type="PANTHER" id="PTHR30146">
    <property type="entry name" value="LACI-RELATED TRANSCRIPTIONAL REPRESSOR"/>
    <property type="match status" value="1"/>
</dbReference>
<dbReference type="CDD" id="cd06294">
    <property type="entry name" value="PBP1_MalR-like"/>
    <property type="match status" value="1"/>
</dbReference>
<evidence type="ECO:0000256" key="1">
    <source>
        <dbReference type="ARBA" id="ARBA00023015"/>
    </source>
</evidence>
<dbReference type="InterPro" id="IPR000843">
    <property type="entry name" value="HTH_LacI"/>
</dbReference>
<dbReference type="GO" id="GO:0000976">
    <property type="term" value="F:transcription cis-regulatory region binding"/>
    <property type="evidence" value="ECO:0007669"/>
    <property type="project" value="TreeGrafter"/>
</dbReference>
<dbReference type="RefSeq" id="WP_015358662.1">
    <property type="nucleotide sequence ID" value="NZ_CP014672.1"/>
</dbReference>
<protein>
    <submittedName>
        <fullName evidence="5">Transcriptional regulator</fullName>
    </submittedName>
</protein>
<dbReference type="Pfam" id="PF00356">
    <property type="entry name" value="LacI"/>
    <property type="match status" value="1"/>
</dbReference>